<dbReference type="SUPFAM" id="SSF50037">
    <property type="entry name" value="C-terminal domain of transcriptional repressors"/>
    <property type="match status" value="1"/>
</dbReference>
<dbReference type="AlphaFoldDB" id="X1IXJ3"/>
<keyword evidence="1" id="KW-0408">Iron</keyword>
<dbReference type="GO" id="GO:0046914">
    <property type="term" value="F:transition metal ion binding"/>
    <property type="evidence" value="ECO:0007669"/>
    <property type="project" value="InterPro"/>
</dbReference>
<reference evidence="4" key="1">
    <citation type="journal article" date="2014" name="Front. Microbiol.">
        <title>High frequency of phylogenetically diverse reductive dehalogenase-homologous genes in deep subseafloor sedimentary metagenomes.</title>
        <authorList>
            <person name="Kawai M."/>
            <person name="Futagami T."/>
            <person name="Toyoda A."/>
            <person name="Takaki Y."/>
            <person name="Nishi S."/>
            <person name="Hori S."/>
            <person name="Arai W."/>
            <person name="Tsubouchi T."/>
            <person name="Morono Y."/>
            <person name="Uchiyama I."/>
            <person name="Ito T."/>
            <person name="Fujiyama A."/>
            <person name="Inagaki F."/>
            <person name="Takami H."/>
        </authorList>
    </citation>
    <scope>NUCLEOTIDE SEQUENCE</scope>
    <source>
        <strain evidence="4">Expedition CK06-06</strain>
    </source>
</reference>
<dbReference type="EMBL" id="BARU01025810">
    <property type="protein sequence ID" value="GAH70814.1"/>
    <property type="molecule type" value="Genomic_DNA"/>
</dbReference>
<feature type="compositionally biased region" description="Basic and acidic residues" evidence="2">
    <location>
        <begin position="1"/>
        <end position="17"/>
    </location>
</feature>
<evidence type="ECO:0000256" key="2">
    <source>
        <dbReference type="SAM" id="MobiDB-lite"/>
    </source>
</evidence>
<feature type="region of interest" description="Disordered" evidence="2">
    <location>
        <begin position="1"/>
        <end position="38"/>
    </location>
</feature>
<evidence type="ECO:0000313" key="4">
    <source>
        <dbReference type="EMBL" id="GAH70814.1"/>
    </source>
</evidence>
<evidence type="ECO:0000259" key="3">
    <source>
        <dbReference type="SMART" id="SM00899"/>
    </source>
</evidence>
<dbReference type="Gene3D" id="2.30.30.90">
    <property type="match status" value="1"/>
</dbReference>
<name>X1IXJ3_9ZZZZ</name>
<dbReference type="SMART" id="SM00899">
    <property type="entry name" value="FeoA"/>
    <property type="match status" value="1"/>
</dbReference>
<gene>
    <name evidence="4" type="ORF">S03H2_41541</name>
</gene>
<protein>
    <recommendedName>
        <fullName evidence="3">Ferrous iron transporter FeoA-like domain-containing protein</fullName>
    </recommendedName>
</protein>
<sequence>DPLHDPHGDPIPTRELHLPLTSEVPLSQLRPPQDAEVRRVRDGDPELLRYLSEMGIKPQARLEIIEYSPFDNNLQVRIEGREEPVVLGPRVTNQVYVELVG</sequence>
<dbReference type="InterPro" id="IPR007167">
    <property type="entry name" value="Fe-transptr_FeoA-like"/>
</dbReference>
<dbReference type="InterPro" id="IPR038157">
    <property type="entry name" value="FeoA_core_dom"/>
</dbReference>
<dbReference type="InterPro" id="IPR008988">
    <property type="entry name" value="Transcriptional_repressor_C"/>
</dbReference>
<organism evidence="4">
    <name type="scientific">marine sediment metagenome</name>
    <dbReference type="NCBI Taxonomy" id="412755"/>
    <lineage>
        <taxon>unclassified sequences</taxon>
        <taxon>metagenomes</taxon>
        <taxon>ecological metagenomes</taxon>
    </lineage>
</organism>
<comment type="caution">
    <text evidence="4">The sequence shown here is derived from an EMBL/GenBank/DDBJ whole genome shotgun (WGS) entry which is preliminary data.</text>
</comment>
<feature type="non-terminal residue" evidence="4">
    <location>
        <position position="1"/>
    </location>
</feature>
<feature type="domain" description="Ferrous iron transporter FeoA-like" evidence="3">
    <location>
        <begin position="24"/>
        <end position="99"/>
    </location>
</feature>
<proteinExistence type="predicted"/>
<evidence type="ECO:0000256" key="1">
    <source>
        <dbReference type="ARBA" id="ARBA00023004"/>
    </source>
</evidence>
<dbReference type="Pfam" id="PF04023">
    <property type="entry name" value="FeoA"/>
    <property type="match status" value="1"/>
</dbReference>
<accession>X1IXJ3</accession>